<reference evidence="1" key="1">
    <citation type="journal article" date="2021" name="Proc. Natl. Acad. Sci. U.S.A.">
        <title>A Catalog of Tens of Thousands of Viruses from Human Metagenomes Reveals Hidden Associations with Chronic Diseases.</title>
        <authorList>
            <person name="Tisza M.J."/>
            <person name="Buck C.B."/>
        </authorList>
    </citation>
    <scope>NUCLEOTIDE SEQUENCE</scope>
    <source>
        <strain evidence="1">CtmHK36</strain>
    </source>
</reference>
<evidence type="ECO:0000313" key="1">
    <source>
        <dbReference type="EMBL" id="DAF60417.1"/>
    </source>
</evidence>
<sequence length="61" mass="7238">MSYKEYVKGMINFLQEREDMDSEELLKQFSKAYCLSKDDAKQMILELMSLQIFCEKFGVTI</sequence>
<name>A0A8S5TAW5_9CAUD</name>
<proteinExistence type="predicted"/>
<accession>A0A8S5TAW5</accession>
<dbReference type="EMBL" id="BK032788">
    <property type="protein sequence ID" value="DAF60417.1"/>
    <property type="molecule type" value="Genomic_DNA"/>
</dbReference>
<protein>
    <submittedName>
        <fullName evidence="1">Uncharacterized protein</fullName>
    </submittedName>
</protein>
<organism evidence="1">
    <name type="scientific">Siphoviridae sp. ctmHK36</name>
    <dbReference type="NCBI Taxonomy" id="2827931"/>
    <lineage>
        <taxon>Viruses</taxon>
        <taxon>Duplodnaviria</taxon>
        <taxon>Heunggongvirae</taxon>
        <taxon>Uroviricota</taxon>
        <taxon>Caudoviricetes</taxon>
    </lineage>
</organism>